<name>A0AAV7QEG8_PLEWA</name>
<dbReference type="AlphaFoldDB" id="A0AAV7QEG8"/>
<dbReference type="Proteomes" id="UP001066276">
    <property type="component" value="Chromosome 6"/>
</dbReference>
<evidence type="ECO:0000313" key="3">
    <source>
        <dbReference type="Proteomes" id="UP001066276"/>
    </source>
</evidence>
<reference evidence="2" key="1">
    <citation type="journal article" date="2022" name="bioRxiv">
        <title>Sequencing and chromosome-scale assembly of the giantPleurodeles waltlgenome.</title>
        <authorList>
            <person name="Brown T."/>
            <person name="Elewa A."/>
            <person name="Iarovenko S."/>
            <person name="Subramanian E."/>
            <person name="Araus A.J."/>
            <person name="Petzold A."/>
            <person name="Susuki M."/>
            <person name="Suzuki K.-i.T."/>
            <person name="Hayashi T."/>
            <person name="Toyoda A."/>
            <person name="Oliveira C."/>
            <person name="Osipova E."/>
            <person name="Leigh N.D."/>
            <person name="Simon A."/>
            <person name="Yun M.H."/>
        </authorList>
    </citation>
    <scope>NUCLEOTIDE SEQUENCE</scope>
    <source>
        <strain evidence="2">20211129_DDA</strain>
        <tissue evidence="2">Liver</tissue>
    </source>
</reference>
<comment type="caution">
    <text evidence="2">The sequence shown here is derived from an EMBL/GenBank/DDBJ whole genome shotgun (WGS) entry which is preliminary data.</text>
</comment>
<evidence type="ECO:0000313" key="2">
    <source>
        <dbReference type="EMBL" id="KAJ1138668.1"/>
    </source>
</evidence>
<feature type="compositionally biased region" description="Basic and acidic residues" evidence="1">
    <location>
        <begin position="75"/>
        <end position="97"/>
    </location>
</feature>
<sequence length="119" mass="13443">MEPAEWEESDCRATWRWRNCEARRSPAHQETKHTAAAVSAADWLNKRPTRIVHPPLGTRSPSPGARLPGRHLQRERRGYSGARVEDAERRVKLEKLPGSECSNALEPQAAQGLSLRREA</sequence>
<organism evidence="2 3">
    <name type="scientific">Pleurodeles waltl</name>
    <name type="common">Iberian ribbed newt</name>
    <dbReference type="NCBI Taxonomy" id="8319"/>
    <lineage>
        <taxon>Eukaryota</taxon>
        <taxon>Metazoa</taxon>
        <taxon>Chordata</taxon>
        <taxon>Craniata</taxon>
        <taxon>Vertebrata</taxon>
        <taxon>Euteleostomi</taxon>
        <taxon>Amphibia</taxon>
        <taxon>Batrachia</taxon>
        <taxon>Caudata</taxon>
        <taxon>Salamandroidea</taxon>
        <taxon>Salamandridae</taxon>
        <taxon>Pleurodelinae</taxon>
        <taxon>Pleurodeles</taxon>
    </lineage>
</organism>
<keyword evidence="3" id="KW-1185">Reference proteome</keyword>
<gene>
    <name evidence="2" type="ORF">NDU88_005049</name>
</gene>
<accession>A0AAV7QEG8</accession>
<protein>
    <submittedName>
        <fullName evidence="2">Uncharacterized protein</fullName>
    </submittedName>
</protein>
<evidence type="ECO:0000256" key="1">
    <source>
        <dbReference type="SAM" id="MobiDB-lite"/>
    </source>
</evidence>
<dbReference type="EMBL" id="JANPWB010000010">
    <property type="protein sequence ID" value="KAJ1138668.1"/>
    <property type="molecule type" value="Genomic_DNA"/>
</dbReference>
<proteinExistence type="predicted"/>
<feature type="region of interest" description="Disordered" evidence="1">
    <location>
        <begin position="45"/>
        <end position="119"/>
    </location>
</feature>